<evidence type="ECO:0000313" key="2">
    <source>
        <dbReference type="EMBL" id="SHM16414.1"/>
    </source>
</evidence>
<keyword evidence="3" id="KW-1185">Reference proteome</keyword>
<dbReference type="EMBL" id="FRAS01000038">
    <property type="protein sequence ID" value="SHM16414.1"/>
    <property type="molecule type" value="Genomic_DNA"/>
</dbReference>
<reference evidence="3" key="1">
    <citation type="submission" date="2016-11" db="EMBL/GenBank/DDBJ databases">
        <authorList>
            <person name="Varghese N."/>
            <person name="Submissions S."/>
        </authorList>
    </citation>
    <scope>NUCLEOTIDE SEQUENCE [LARGE SCALE GENOMIC DNA]</scope>
    <source>
        <strain evidence="3">DSM 18569</strain>
    </source>
</reference>
<dbReference type="AlphaFoldDB" id="A0A1M7GJ50"/>
<dbReference type="Proteomes" id="UP000183947">
    <property type="component" value="Unassembled WGS sequence"/>
</dbReference>
<dbReference type="Pfam" id="PF13785">
    <property type="entry name" value="DUF4178"/>
    <property type="match status" value="1"/>
</dbReference>
<dbReference type="InterPro" id="IPR025235">
    <property type="entry name" value="DUF4178"/>
</dbReference>
<organism evidence="2 3">
    <name type="scientific">Hymenobacter psychrotolerans DSM 18569</name>
    <dbReference type="NCBI Taxonomy" id="1121959"/>
    <lineage>
        <taxon>Bacteria</taxon>
        <taxon>Pseudomonadati</taxon>
        <taxon>Bacteroidota</taxon>
        <taxon>Cytophagia</taxon>
        <taxon>Cytophagales</taxon>
        <taxon>Hymenobacteraceae</taxon>
        <taxon>Hymenobacter</taxon>
    </lineage>
</organism>
<gene>
    <name evidence="2" type="ORF">SAMN02746009_04049</name>
</gene>
<dbReference type="OrthoDB" id="713199at2"/>
<sequence length="444" mass="49848">MSSLPARPEAPAHVPCPKCKLGVPYFDLVNSTFFACPRCHTYFKAEGDNDPVSLGRFAGKQQLVLQPGTVGTLRGQQYRVMGFMQRKEERSTAQWQEYILRHEQTGIYTQLAVYEGHWMLIGPAGREYKVVGQPTRRGAHIPDEDATYEIYNSYRAHVVFAEGEFDWEIREDAKLTVTEYIAPPHMLVREKLGHKPALWYKGIHIEPSEIAEGFQVPNQRMPFRNGVGAVQPGPAHTSWPTLRTFSLCMALLVIVTQLALLYIKPEKTVLLQKFSTGRETVPTGTDAEAVAAGSNRVLVSKSFEIEGPAALQFRLASSELYNQWLEVPVTLVNEQTGQSYEFTKNLEFYAGVEDGESWSEGDRDQGATLAGIPSGKYHLTLYPVTENGMNQPLSIYASQHTPLQSNAVLLLLALAVYPGIQYLRRRTHEYSRWSNSDYGPEDNS</sequence>
<accession>A0A1M7GJ50</accession>
<feature type="domain" description="DUF4178" evidence="1">
    <location>
        <begin position="66"/>
        <end position="207"/>
    </location>
</feature>
<name>A0A1M7GJ50_9BACT</name>
<evidence type="ECO:0000259" key="1">
    <source>
        <dbReference type="Pfam" id="PF13785"/>
    </source>
</evidence>
<proteinExistence type="predicted"/>
<protein>
    <recommendedName>
        <fullName evidence="1">DUF4178 domain-containing protein</fullName>
    </recommendedName>
</protein>
<dbReference type="STRING" id="1121959.SAMN02746009_04049"/>
<evidence type="ECO:0000313" key="3">
    <source>
        <dbReference type="Proteomes" id="UP000183947"/>
    </source>
</evidence>